<accession>A0A381R9X0</accession>
<sequence>MVRYDEIGLKGRNRKYFEKILLKNIKRSLPDDRGIEYRVPRGRILIDLPKSVGDEIADQLKMIPGIASYSIGISVNPDFDEMAALGIQWIEPLLKAKGKLKFCVRTRRSAKTFPKTSPEVNFEVGSRIMSQLQEKGLVVDIKESEFTFEIEIGTTETIVFDNRRPGLCGLPVGSSGNILCMLSGGIDSPVAAYLMACRGCRVHFVFFDNQPFLGRGGYEKVLKLSKIINRYQGRAKLFVVPFQDIQVAIRDHCREENRVVLYRRMMCRIADAIAKQYEMPGLVTGESLGQVASQTLGNLAAVTCVTSMNVFRPLIGMNKEEIIKRAKEIGTYEVSIEPQPDCCAIFMPSSPVTRGKIPILENDEEKFLWKELQEEALANMETIKVDCL</sequence>
<keyword evidence="8" id="KW-0784">Thiamine biosynthesis</keyword>
<dbReference type="InterPro" id="IPR014729">
    <property type="entry name" value="Rossmann-like_a/b/a_fold"/>
</dbReference>
<dbReference type="Pfam" id="PF02568">
    <property type="entry name" value="ThiI"/>
    <property type="match status" value="1"/>
</dbReference>
<evidence type="ECO:0000256" key="7">
    <source>
        <dbReference type="ARBA" id="ARBA00022884"/>
    </source>
</evidence>
<dbReference type="CDD" id="cd11716">
    <property type="entry name" value="THUMP_ThiI"/>
    <property type="match status" value="1"/>
</dbReference>
<gene>
    <name evidence="10" type="ORF">METZ01_LOCUS40483</name>
</gene>
<dbReference type="GO" id="GO:0000049">
    <property type="term" value="F:tRNA binding"/>
    <property type="evidence" value="ECO:0007669"/>
    <property type="project" value="UniProtKB-KW"/>
</dbReference>
<dbReference type="InterPro" id="IPR020536">
    <property type="entry name" value="ThiI_AANH"/>
</dbReference>
<dbReference type="InterPro" id="IPR049962">
    <property type="entry name" value="THUMP_ThiI"/>
</dbReference>
<dbReference type="PANTHER" id="PTHR43209:SF1">
    <property type="entry name" value="TRNA SULFURTRANSFERASE"/>
    <property type="match status" value="1"/>
</dbReference>
<evidence type="ECO:0000256" key="4">
    <source>
        <dbReference type="ARBA" id="ARBA00022679"/>
    </source>
</evidence>
<dbReference type="SMART" id="SM00981">
    <property type="entry name" value="THUMP"/>
    <property type="match status" value="1"/>
</dbReference>
<dbReference type="HAMAP" id="MF_00021">
    <property type="entry name" value="ThiI"/>
    <property type="match status" value="1"/>
</dbReference>
<reference evidence="10" key="1">
    <citation type="submission" date="2018-05" db="EMBL/GenBank/DDBJ databases">
        <authorList>
            <person name="Lanie J.A."/>
            <person name="Ng W.-L."/>
            <person name="Kazmierczak K.M."/>
            <person name="Andrzejewski T.M."/>
            <person name="Davidsen T.M."/>
            <person name="Wayne K.J."/>
            <person name="Tettelin H."/>
            <person name="Glass J.I."/>
            <person name="Rusch D."/>
            <person name="Podicherti R."/>
            <person name="Tsui H.-C.T."/>
            <person name="Winkler M.E."/>
        </authorList>
    </citation>
    <scope>NUCLEOTIDE SEQUENCE</scope>
</reference>
<dbReference type="InterPro" id="IPR049961">
    <property type="entry name" value="ThiI_N"/>
</dbReference>
<dbReference type="InterPro" id="IPR003720">
    <property type="entry name" value="tRNA_STrfase"/>
</dbReference>
<evidence type="ECO:0000256" key="2">
    <source>
        <dbReference type="ARBA" id="ARBA00022490"/>
    </source>
</evidence>
<evidence type="ECO:0000256" key="5">
    <source>
        <dbReference type="ARBA" id="ARBA00022741"/>
    </source>
</evidence>
<keyword evidence="3" id="KW-0820">tRNA-binding</keyword>
<dbReference type="Pfam" id="PF22025">
    <property type="entry name" value="ThiI_fer"/>
    <property type="match status" value="1"/>
</dbReference>
<dbReference type="SUPFAM" id="SSF143437">
    <property type="entry name" value="THUMP domain-like"/>
    <property type="match status" value="1"/>
</dbReference>
<dbReference type="GO" id="GO:0002937">
    <property type="term" value="P:tRNA 4-thiouridine biosynthesis"/>
    <property type="evidence" value="ECO:0007669"/>
    <property type="project" value="TreeGrafter"/>
</dbReference>
<evidence type="ECO:0000313" key="10">
    <source>
        <dbReference type="EMBL" id="SUZ87629.1"/>
    </source>
</evidence>
<dbReference type="Pfam" id="PF02926">
    <property type="entry name" value="THUMP"/>
    <property type="match status" value="1"/>
</dbReference>
<dbReference type="GO" id="GO:0004810">
    <property type="term" value="F:CCA tRNA nucleotidyltransferase activity"/>
    <property type="evidence" value="ECO:0007669"/>
    <property type="project" value="InterPro"/>
</dbReference>
<dbReference type="Gene3D" id="3.30.2130.30">
    <property type="match status" value="1"/>
</dbReference>
<dbReference type="GO" id="GO:0005829">
    <property type="term" value="C:cytosol"/>
    <property type="evidence" value="ECO:0007669"/>
    <property type="project" value="TreeGrafter"/>
</dbReference>
<dbReference type="EMBL" id="UINC01001733">
    <property type="protein sequence ID" value="SUZ87629.1"/>
    <property type="molecule type" value="Genomic_DNA"/>
</dbReference>
<keyword evidence="6" id="KW-0067">ATP-binding</keyword>
<dbReference type="NCBIfam" id="TIGR00342">
    <property type="entry name" value="tRNA uracil 4-sulfurtransferase ThiI"/>
    <property type="match status" value="1"/>
</dbReference>
<comment type="subcellular location">
    <subcellularLocation>
        <location evidence="1">Cytoplasm</location>
    </subcellularLocation>
</comment>
<keyword evidence="4" id="KW-0808">Transferase</keyword>
<keyword evidence="5" id="KW-0547">Nucleotide-binding</keyword>
<dbReference type="GO" id="GO:0052837">
    <property type="term" value="P:thiazole biosynthetic process"/>
    <property type="evidence" value="ECO:0007669"/>
    <property type="project" value="TreeGrafter"/>
</dbReference>
<dbReference type="GO" id="GO:0016783">
    <property type="term" value="F:sulfurtransferase activity"/>
    <property type="evidence" value="ECO:0007669"/>
    <property type="project" value="InterPro"/>
</dbReference>
<evidence type="ECO:0000256" key="8">
    <source>
        <dbReference type="ARBA" id="ARBA00022977"/>
    </source>
</evidence>
<dbReference type="InterPro" id="IPR050102">
    <property type="entry name" value="tRNA_sulfurtransferase_ThiI"/>
</dbReference>
<organism evidence="10">
    <name type="scientific">marine metagenome</name>
    <dbReference type="NCBI Taxonomy" id="408172"/>
    <lineage>
        <taxon>unclassified sequences</taxon>
        <taxon>metagenomes</taxon>
        <taxon>ecological metagenomes</taxon>
    </lineage>
</organism>
<dbReference type="Gene3D" id="3.40.50.620">
    <property type="entry name" value="HUPs"/>
    <property type="match status" value="1"/>
</dbReference>
<evidence type="ECO:0000256" key="6">
    <source>
        <dbReference type="ARBA" id="ARBA00022840"/>
    </source>
</evidence>
<dbReference type="GO" id="GO:0009228">
    <property type="term" value="P:thiamine biosynthetic process"/>
    <property type="evidence" value="ECO:0007669"/>
    <property type="project" value="UniProtKB-KW"/>
</dbReference>
<evidence type="ECO:0000259" key="9">
    <source>
        <dbReference type="PROSITE" id="PS51165"/>
    </source>
</evidence>
<dbReference type="AlphaFoldDB" id="A0A381R9X0"/>
<dbReference type="InterPro" id="IPR004114">
    <property type="entry name" value="THUMP_dom"/>
</dbReference>
<dbReference type="InterPro" id="IPR054173">
    <property type="entry name" value="ThiI_fer"/>
</dbReference>
<keyword evidence="2" id="KW-0963">Cytoplasm</keyword>
<evidence type="ECO:0000256" key="1">
    <source>
        <dbReference type="ARBA" id="ARBA00004496"/>
    </source>
</evidence>
<name>A0A381R9X0_9ZZZZ</name>
<dbReference type="SUPFAM" id="SSF52402">
    <property type="entry name" value="Adenine nucleotide alpha hydrolases-like"/>
    <property type="match status" value="1"/>
</dbReference>
<dbReference type="FunFam" id="3.40.50.620:FF:000053">
    <property type="entry name" value="Probable tRNA sulfurtransferase"/>
    <property type="match status" value="1"/>
</dbReference>
<dbReference type="PANTHER" id="PTHR43209">
    <property type="entry name" value="TRNA SULFURTRANSFERASE"/>
    <property type="match status" value="1"/>
</dbReference>
<proteinExistence type="inferred from homology"/>
<dbReference type="GO" id="GO:0005524">
    <property type="term" value="F:ATP binding"/>
    <property type="evidence" value="ECO:0007669"/>
    <property type="project" value="UniProtKB-KW"/>
</dbReference>
<keyword evidence="7" id="KW-0694">RNA-binding</keyword>
<feature type="domain" description="THUMP" evidence="9">
    <location>
        <begin position="54"/>
        <end position="163"/>
    </location>
</feature>
<protein>
    <recommendedName>
        <fullName evidence="9">THUMP domain-containing protein</fullName>
    </recommendedName>
</protein>
<evidence type="ECO:0000256" key="3">
    <source>
        <dbReference type="ARBA" id="ARBA00022555"/>
    </source>
</evidence>
<dbReference type="PROSITE" id="PS51165">
    <property type="entry name" value="THUMP"/>
    <property type="match status" value="1"/>
</dbReference>
<dbReference type="CDD" id="cd01712">
    <property type="entry name" value="PPase_ThiI"/>
    <property type="match status" value="1"/>
</dbReference>